<dbReference type="OrthoDB" id="2553283at2"/>
<gene>
    <name evidence="1" type="ORF">BC351_10595</name>
</gene>
<dbReference type="AlphaFoldDB" id="A0A1V4H9H1"/>
<dbReference type="Proteomes" id="UP000190626">
    <property type="component" value="Unassembled WGS sequence"/>
</dbReference>
<dbReference type="EMBL" id="MBTG01000056">
    <property type="protein sequence ID" value="OPH47629.1"/>
    <property type="molecule type" value="Genomic_DNA"/>
</dbReference>
<evidence type="ECO:0000313" key="2">
    <source>
        <dbReference type="Proteomes" id="UP000190626"/>
    </source>
</evidence>
<keyword evidence="2" id="KW-1185">Reference proteome</keyword>
<organism evidence="1 2">
    <name type="scientific">Paenibacillus ferrarius</name>
    <dbReference type="NCBI Taxonomy" id="1469647"/>
    <lineage>
        <taxon>Bacteria</taxon>
        <taxon>Bacillati</taxon>
        <taxon>Bacillota</taxon>
        <taxon>Bacilli</taxon>
        <taxon>Bacillales</taxon>
        <taxon>Paenibacillaceae</taxon>
        <taxon>Paenibacillus</taxon>
    </lineage>
</organism>
<comment type="caution">
    <text evidence="1">The sequence shown here is derived from an EMBL/GenBank/DDBJ whole genome shotgun (WGS) entry which is preliminary data.</text>
</comment>
<name>A0A1V4H9H1_9BACL</name>
<proteinExistence type="predicted"/>
<protein>
    <submittedName>
        <fullName evidence="1">Uncharacterized protein</fullName>
    </submittedName>
</protein>
<sequence>MENKEFIALIENIIDNKLKELNLLTGQWNLGTVVQVKNAKLLSVYVNGSQTPQDIPCNPDVTFSVGSKVFVLFINGRSTDKYVPFKRGV</sequence>
<evidence type="ECO:0000313" key="1">
    <source>
        <dbReference type="EMBL" id="OPH47629.1"/>
    </source>
</evidence>
<dbReference type="STRING" id="1469647.BC351_10595"/>
<accession>A0A1V4H9H1</accession>
<reference evidence="2" key="1">
    <citation type="submission" date="2016-07" db="EMBL/GenBank/DDBJ databases">
        <authorList>
            <person name="Florea S."/>
            <person name="Webb J.S."/>
            <person name="Jaromczyk J."/>
            <person name="Schardl C.L."/>
        </authorList>
    </citation>
    <scope>NUCLEOTIDE SEQUENCE [LARGE SCALE GENOMIC DNA]</scope>
    <source>
        <strain evidence="2">CY1</strain>
    </source>
</reference>
<dbReference type="RefSeq" id="WP_079420290.1">
    <property type="nucleotide sequence ID" value="NZ_MBTG01000056.1"/>
</dbReference>